<organism evidence="4 5">
    <name type="scientific">Trichinella spiralis</name>
    <name type="common">Trichina worm</name>
    <dbReference type="NCBI Taxonomy" id="6334"/>
    <lineage>
        <taxon>Eukaryota</taxon>
        <taxon>Metazoa</taxon>
        <taxon>Ecdysozoa</taxon>
        <taxon>Nematoda</taxon>
        <taxon>Enoplea</taxon>
        <taxon>Dorylaimia</taxon>
        <taxon>Trichinellida</taxon>
        <taxon>Trichinellidae</taxon>
        <taxon>Trichinella</taxon>
    </lineage>
</organism>
<evidence type="ECO:0000313" key="5">
    <source>
        <dbReference type="Proteomes" id="UP000054776"/>
    </source>
</evidence>
<evidence type="ECO:0000256" key="2">
    <source>
        <dbReference type="SAM" id="MobiDB-lite"/>
    </source>
</evidence>
<feature type="region of interest" description="Disordered" evidence="2">
    <location>
        <begin position="1"/>
        <end position="31"/>
    </location>
</feature>
<dbReference type="InterPro" id="IPR005162">
    <property type="entry name" value="Retrotrans_gag_dom"/>
</dbReference>
<sequence>MASGERESERKGSPPFKTSPSPLSGECANSAVEVVNEPARGSGSLHWEPVPEMALRTACYPPPPAFSPKMDPSEWLDNVEDFFIISGVPPSHQAASARLLMTEAVRRELFPPGSTRDSSWQELKRRLLDAYGQSESPIRLEMRFSGLRQRKDQSIRDFAREVAEMGRRAGKSECELVSRFILGLASKEVHRELCLQEPATLTKARQLAEIVTEIEEGRRKTVDDAASVYDSLAKTVEALARRVDKLVVTRERQSRLQPTRRTMECFECGGLGHFRRDCPQRRTRTRTARAPSSGTRDRRLLAMTELQAGQSPFVTYALLRHFADNQWQHEDEPAKSDNGRTGADPEEANQTTPPSGSLHRDPY</sequence>
<comment type="caution">
    <text evidence="4">The sequence shown here is derived from an EMBL/GenBank/DDBJ whole genome shotgun (WGS) entry which is preliminary data.</text>
</comment>
<dbReference type="GO" id="GO:0019899">
    <property type="term" value="F:enzyme binding"/>
    <property type="evidence" value="ECO:0007669"/>
    <property type="project" value="UniProtKB-ARBA"/>
</dbReference>
<dbReference type="Gene3D" id="4.10.60.10">
    <property type="entry name" value="Zinc finger, CCHC-type"/>
    <property type="match status" value="1"/>
</dbReference>
<accession>A0A0V1B3B8</accession>
<feature type="domain" description="CCHC-type" evidence="3">
    <location>
        <begin position="265"/>
        <end position="280"/>
    </location>
</feature>
<dbReference type="SMART" id="SM00343">
    <property type="entry name" value="ZnF_C2HC"/>
    <property type="match status" value="1"/>
</dbReference>
<gene>
    <name evidence="4" type="ORF">T01_15742</name>
</gene>
<dbReference type="GO" id="GO:0003676">
    <property type="term" value="F:nucleic acid binding"/>
    <property type="evidence" value="ECO:0007669"/>
    <property type="project" value="InterPro"/>
</dbReference>
<dbReference type="InterPro" id="IPR036875">
    <property type="entry name" value="Znf_CCHC_sf"/>
</dbReference>
<dbReference type="InterPro" id="IPR001878">
    <property type="entry name" value="Znf_CCHC"/>
</dbReference>
<dbReference type="PANTHER" id="PTHR19963:SF30">
    <property type="entry name" value="ENDONUCLEASE_EXONUCLEASE_PHOSPHATASE DOMAIN-CONTAINING PROTEIN"/>
    <property type="match status" value="1"/>
</dbReference>
<feature type="region of interest" description="Disordered" evidence="2">
    <location>
        <begin position="327"/>
        <end position="363"/>
    </location>
</feature>
<dbReference type="PANTHER" id="PTHR19963">
    <property type="entry name" value="CCHC-TYPE DOMAIN-CONTAINING PROTEIN"/>
    <property type="match status" value="1"/>
</dbReference>
<dbReference type="AlphaFoldDB" id="A0A0V1B3B8"/>
<dbReference type="OrthoDB" id="5919979at2759"/>
<protein>
    <recommendedName>
        <fullName evidence="3">CCHC-type domain-containing protein</fullName>
    </recommendedName>
</protein>
<feature type="compositionally biased region" description="Basic and acidic residues" evidence="2">
    <location>
        <begin position="327"/>
        <end position="338"/>
    </location>
</feature>
<dbReference type="PROSITE" id="PS50158">
    <property type="entry name" value="ZF_CCHC"/>
    <property type="match status" value="1"/>
</dbReference>
<evidence type="ECO:0000259" key="3">
    <source>
        <dbReference type="PROSITE" id="PS50158"/>
    </source>
</evidence>
<evidence type="ECO:0000313" key="4">
    <source>
        <dbReference type="EMBL" id="KRY31540.1"/>
    </source>
</evidence>
<dbReference type="GO" id="GO:0008270">
    <property type="term" value="F:zinc ion binding"/>
    <property type="evidence" value="ECO:0007669"/>
    <property type="project" value="UniProtKB-KW"/>
</dbReference>
<proteinExistence type="predicted"/>
<keyword evidence="5" id="KW-1185">Reference proteome</keyword>
<reference evidence="4 5" key="1">
    <citation type="submission" date="2015-01" db="EMBL/GenBank/DDBJ databases">
        <title>Evolution of Trichinella species and genotypes.</title>
        <authorList>
            <person name="Korhonen P.K."/>
            <person name="Edoardo P."/>
            <person name="Giuseppe L.R."/>
            <person name="Gasser R.B."/>
        </authorList>
    </citation>
    <scope>NUCLEOTIDE SEQUENCE [LARGE SCALE GENOMIC DNA]</scope>
    <source>
        <strain evidence="4">ISS3</strain>
    </source>
</reference>
<keyword evidence="1" id="KW-0863">Zinc-finger</keyword>
<dbReference type="InParanoid" id="A0A0V1B3B8"/>
<dbReference type="EMBL" id="JYDH01000116">
    <property type="protein sequence ID" value="KRY31540.1"/>
    <property type="molecule type" value="Genomic_DNA"/>
</dbReference>
<keyword evidence="1" id="KW-0862">Zinc</keyword>
<dbReference type="Proteomes" id="UP000054776">
    <property type="component" value="Unassembled WGS sequence"/>
</dbReference>
<feature type="compositionally biased region" description="Basic and acidic residues" evidence="2">
    <location>
        <begin position="1"/>
        <end position="12"/>
    </location>
</feature>
<evidence type="ECO:0000256" key="1">
    <source>
        <dbReference type="PROSITE-ProRule" id="PRU00047"/>
    </source>
</evidence>
<dbReference type="SUPFAM" id="SSF57756">
    <property type="entry name" value="Retrovirus zinc finger-like domains"/>
    <property type="match status" value="1"/>
</dbReference>
<dbReference type="Pfam" id="PF00098">
    <property type="entry name" value="zf-CCHC"/>
    <property type="match status" value="1"/>
</dbReference>
<dbReference type="Pfam" id="PF03732">
    <property type="entry name" value="Retrotrans_gag"/>
    <property type="match status" value="1"/>
</dbReference>
<name>A0A0V1B3B8_TRISP</name>
<keyword evidence="1" id="KW-0479">Metal-binding</keyword>